<feature type="region of interest" description="Disordered" evidence="1">
    <location>
        <begin position="191"/>
        <end position="242"/>
    </location>
</feature>
<feature type="region of interest" description="Disordered" evidence="1">
    <location>
        <begin position="292"/>
        <end position="314"/>
    </location>
</feature>
<dbReference type="AlphaFoldDB" id="A0A699HBS2"/>
<sequence length="424" mass="47554">MVAYLEKSDNNTEFHQIVDFLSLRSITYALTVSPTICASYIEQFWNTVSFKTANYVKQIHAVVDGKVVVISESLVRGDLLFDDEDGITCLTNDEIFKDLALMGYEPLSTELTFQKGNVTPLFDTMLVKHQAPEGEGSAITPEHQPSLSTLQQPTSEKGDRVERAITTDASLKVAQDSDNITKTQTIAMPNVDIPQGIDTGGRPRRQETMGGTSTQTRSERVLKQSNEPPLIDGYTSRSGEDRLKENIELTNTVTTPHDSPLIRGYTPGSDKGRITLAELMKTCTILSNRKRSKAVIHSSDEEGPSVHIEDSPKQRRIIEEVDKDENINLVSKQREVQETTEHSKGDDDETLAETLLNIKRSSTKDKGKGIMKEIELPKKLKKKEMIQLSLDEELAQKLYAKKLAKEEARQEQERYSLEKALELQ</sequence>
<comment type="caution">
    <text evidence="2">The sequence shown here is derived from an EMBL/GenBank/DDBJ whole genome shotgun (WGS) entry which is preliminary data.</text>
</comment>
<gene>
    <name evidence="2" type="ORF">Tci_349629</name>
</gene>
<reference evidence="2" key="1">
    <citation type="journal article" date="2019" name="Sci. Rep.">
        <title>Draft genome of Tanacetum cinerariifolium, the natural source of mosquito coil.</title>
        <authorList>
            <person name="Yamashiro T."/>
            <person name="Shiraishi A."/>
            <person name="Satake H."/>
            <person name="Nakayama K."/>
        </authorList>
    </citation>
    <scope>NUCLEOTIDE SEQUENCE</scope>
</reference>
<feature type="compositionally biased region" description="Polar residues" evidence="1">
    <location>
        <begin position="143"/>
        <end position="155"/>
    </location>
</feature>
<dbReference type="EMBL" id="BKCJ010129338">
    <property type="protein sequence ID" value="GEX77654.1"/>
    <property type="molecule type" value="Genomic_DNA"/>
</dbReference>
<evidence type="ECO:0008006" key="3">
    <source>
        <dbReference type="Google" id="ProtNLM"/>
    </source>
</evidence>
<evidence type="ECO:0000256" key="1">
    <source>
        <dbReference type="SAM" id="MobiDB-lite"/>
    </source>
</evidence>
<feature type="region of interest" description="Disordered" evidence="1">
    <location>
        <begin position="133"/>
        <end position="158"/>
    </location>
</feature>
<proteinExistence type="predicted"/>
<evidence type="ECO:0000313" key="2">
    <source>
        <dbReference type="EMBL" id="GEX77654.1"/>
    </source>
</evidence>
<protein>
    <recommendedName>
        <fullName evidence="3">Xylulose kinase-1</fullName>
    </recommendedName>
</protein>
<accession>A0A699HBS2</accession>
<name>A0A699HBS2_TANCI</name>
<organism evidence="2">
    <name type="scientific">Tanacetum cinerariifolium</name>
    <name type="common">Dalmatian daisy</name>
    <name type="synonym">Chrysanthemum cinerariifolium</name>
    <dbReference type="NCBI Taxonomy" id="118510"/>
    <lineage>
        <taxon>Eukaryota</taxon>
        <taxon>Viridiplantae</taxon>
        <taxon>Streptophyta</taxon>
        <taxon>Embryophyta</taxon>
        <taxon>Tracheophyta</taxon>
        <taxon>Spermatophyta</taxon>
        <taxon>Magnoliopsida</taxon>
        <taxon>eudicotyledons</taxon>
        <taxon>Gunneridae</taxon>
        <taxon>Pentapetalae</taxon>
        <taxon>asterids</taxon>
        <taxon>campanulids</taxon>
        <taxon>Asterales</taxon>
        <taxon>Asteraceae</taxon>
        <taxon>Asteroideae</taxon>
        <taxon>Anthemideae</taxon>
        <taxon>Anthemidinae</taxon>
        <taxon>Tanacetum</taxon>
    </lineage>
</organism>